<dbReference type="EMBL" id="MU006299">
    <property type="protein sequence ID" value="KAF2852239.1"/>
    <property type="molecule type" value="Genomic_DNA"/>
</dbReference>
<dbReference type="InterPro" id="IPR032675">
    <property type="entry name" value="LRR_dom_sf"/>
</dbReference>
<feature type="region of interest" description="Disordered" evidence="1">
    <location>
        <begin position="247"/>
        <end position="266"/>
    </location>
</feature>
<protein>
    <submittedName>
        <fullName evidence="2">Uncharacterized protein</fullName>
    </submittedName>
</protein>
<keyword evidence="3" id="KW-1185">Reference proteome</keyword>
<name>A0A6A7BD02_9PLEO</name>
<feature type="compositionally biased region" description="Polar residues" evidence="1">
    <location>
        <begin position="247"/>
        <end position="263"/>
    </location>
</feature>
<reference evidence="2" key="1">
    <citation type="submission" date="2020-01" db="EMBL/GenBank/DDBJ databases">
        <authorList>
            <consortium name="DOE Joint Genome Institute"/>
            <person name="Haridas S."/>
            <person name="Albert R."/>
            <person name="Binder M."/>
            <person name="Bloem J."/>
            <person name="Labutti K."/>
            <person name="Salamov A."/>
            <person name="Andreopoulos B."/>
            <person name="Baker S.E."/>
            <person name="Barry K."/>
            <person name="Bills G."/>
            <person name="Bluhm B.H."/>
            <person name="Cannon C."/>
            <person name="Castanera R."/>
            <person name="Culley D.E."/>
            <person name="Daum C."/>
            <person name="Ezra D."/>
            <person name="Gonzalez J.B."/>
            <person name="Henrissat B."/>
            <person name="Kuo A."/>
            <person name="Liang C."/>
            <person name="Lipzen A."/>
            <person name="Lutzoni F."/>
            <person name="Magnuson J."/>
            <person name="Mondo S."/>
            <person name="Nolan M."/>
            <person name="Ohm R."/>
            <person name="Pangilinan J."/>
            <person name="Park H.-J."/>
            <person name="Ramirez L."/>
            <person name="Alfaro M."/>
            <person name="Sun H."/>
            <person name="Tritt A."/>
            <person name="Yoshinaga Y."/>
            <person name="Zwiers L.-H."/>
            <person name="Turgeon B.G."/>
            <person name="Goodwin S.B."/>
            <person name="Spatafora J.W."/>
            <person name="Crous P.W."/>
            <person name="Grigoriev I.V."/>
        </authorList>
    </citation>
    <scope>NUCLEOTIDE SEQUENCE</scope>
    <source>
        <strain evidence="2">IPT5</strain>
    </source>
</reference>
<accession>A0A6A7BD02</accession>
<dbReference type="OrthoDB" id="4413570at2759"/>
<sequence>MGSHINATSLLALPTELREKIYKEVLTTPAGSFDLLLVCREINTQAHKMLYQRSLVFKSQLCLYSWLASTSPEDCCRVNEITVFIQDVDLRPLLKTDQTSNTTVPPSHLLTLELYRIELAKLREAFERLPKVATLTLRVLPTRQTFLYREFLAKVLILLGSAYPTLVELKVEGNMIHQSLDYLTSFNRLRHFTFDGMSASSAASTVETLKRMKHLQSLSMTTHQAASTNLCLPYGTSTSQKTSGYHDFAQTTGPHSLSPSTGEPQDCSLEVTPTAHVLASLRDHETLREMSISCTQEPSPGILAALQQAVGNAGITTLELSWQGMGSKVLKEYALLDHIKSLQIKPCAATDAVDVMIYLWTRKIEGDFTKLRRLILTCTLSDWTIPSERKDSGAGLFADSTNYIITTSGTAPKATNTDMVGNWKKQLETLNVQVLWHTEQC</sequence>
<evidence type="ECO:0000256" key="1">
    <source>
        <dbReference type="SAM" id="MobiDB-lite"/>
    </source>
</evidence>
<dbReference type="AlphaFoldDB" id="A0A6A7BD02"/>
<proteinExistence type="predicted"/>
<evidence type="ECO:0000313" key="2">
    <source>
        <dbReference type="EMBL" id="KAF2852239.1"/>
    </source>
</evidence>
<dbReference type="Proteomes" id="UP000799423">
    <property type="component" value="Unassembled WGS sequence"/>
</dbReference>
<evidence type="ECO:0000313" key="3">
    <source>
        <dbReference type="Proteomes" id="UP000799423"/>
    </source>
</evidence>
<organism evidence="2 3">
    <name type="scientific">Plenodomus tracheiphilus IPT5</name>
    <dbReference type="NCBI Taxonomy" id="1408161"/>
    <lineage>
        <taxon>Eukaryota</taxon>
        <taxon>Fungi</taxon>
        <taxon>Dikarya</taxon>
        <taxon>Ascomycota</taxon>
        <taxon>Pezizomycotina</taxon>
        <taxon>Dothideomycetes</taxon>
        <taxon>Pleosporomycetidae</taxon>
        <taxon>Pleosporales</taxon>
        <taxon>Pleosporineae</taxon>
        <taxon>Leptosphaeriaceae</taxon>
        <taxon>Plenodomus</taxon>
    </lineage>
</organism>
<gene>
    <name evidence="2" type="ORF">T440DRAFT_38207</name>
</gene>
<dbReference type="Gene3D" id="3.80.10.10">
    <property type="entry name" value="Ribonuclease Inhibitor"/>
    <property type="match status" value="1"/>
</dbReference>
<dbReference type="SUPFAM" id="SSF52047">
    <property type="entry name" value="RNI-like"/>
    <property type="match status" value="1"/>
</dbReference>